<evidence type="ECO:0000313" key="1">
    <source>
        <dbReference type="Proteomes" id="UP000515160"/>
    </source>
</evidence>
<protein>
    <submittedName>
        <fullName evidence="2 3">Uncharacterized protein LOC117576697</fullName>
    </submittedName>
</protein>
<name>A0A6P8XWB4_DROAB</name>
<evidence type="ECO:0000313" key="2">
    <source>
        <dbReference type="RefSeq" id="XP_034117589.1"/>
    </source>
</evidence>
<proteinExistence type="predicted"/>
<dbReference type="GeneID" id="117576697"/>
<evidence type="ECO:0000313" key="3">
    <source>
        <dbReference type="RefSeq" id="XP_034117599.1"/>
    </source>
</evidence>
<dbReference type="RefSeq" id="XP_034117599.1">
    <property type="nucleotide sequence ID" value="XM_034261708.2"/>
</dbReference>
<evidence type="ECO:0000313" key="4">
    <source>
        <dbReference type="RefSeq" id="XP_051857925.1"/>
    </source>
</evidence>
<dbReference type="Proteomes" id="UP000515160">
    <property type="component" value="Chromosome X"/>
</dbReference>
<dbReference type="AlphaFoldDB" id="A0A6P8XWB4"/>
<organism evidence="1 2">
    <name type="scientific">Drosophila albomicans</name>
    <name type="common">Fruit fly</name>
    <dbReference type="NCBI Taxonomy" id="7291"/>
    <lineage>
        <taxon>Eukaryota</taxon>
        <taxon>Metazoa</taxon>
        <taxon>Ecdysozoa</taxon>
        <taxon>Arthropoda</taxon>
        <taxon>Hexapoda</taxon>
        <taxon>Insecta</taxon>
        <taxon>Pterygota</taxon>
        <taxon>Neoptera</taxon>
        <taxon>Endopterygota</taxon>
        <taxon>Diptera</taxon>
        <taxon>Brachycera</taxon>
        <taxon>Muscomorpha</taxon>
        <taxon>Ephydroidea</taxon>
        <taxon>Drosophilidae</taxon>
        <taxon>Drosophila</taxon>
    </lineage>
</organism>
<dbReference type="RefSeq" id="XP_034117589.1">
    <property type="nucleotide sequence ID" value="XM_034261698.2"/>
</dbReference>
<gene>
    <name evidence="2 3 4" type="primary">LOC117576697</name>
</gene>
<accession>A0A6P8XWB4</accession>
<dbReference type="RefSeq" id="XP_051857925.1">
    <property type="nucleotide sequence ID" value="XM_052001965.1"/>
</dbReference>
<sequence length="136" mass="15626">METEIGEGEGAKFEAGPGVLLEKCVCFCRFDVYQHYTRCVGDNQKMWNNKTLDSREALYQASRCKQSKLIEAHSCFALTKHDNHNSCYLGAIKRDNDVDDVRRWTKMKTTATATTMDRWIIIEQINRHSSLSSSHC</sequence>
<reference evidence="2 3" key="1">
    <citation type="submission" date="2025-04" db="UniProtKB">
        <authorList>
            <consortium name="RefSeq"/>
        </authorList>
    </citation>
    <scope>IDENTIFICATION</scope>
    <source>
        <strain evidence="2 3">15112-1751.03</strain>
        <tissue evidence="2 3">Whole Adult</tissue>
    </source>
</reference>
<keyword evidence="1" id="KW-1185">Reference proteome</keyword>